<dbReference type="OrthoDB" id="152892at2"/>
<dbReference type="Gene3D" id="1.10.3730.20">
    <property type="match status" value="1"/>
</dbReference>
<dbReference type="AlphaFoldDB" id="A0A540VMP0"/>
<dbReference type="EMBL" id="VIGC01000001">
    <property type="protein sequence ID" value="TQE98029.1"/>
    <property type="molecule type" value="Genomic_DNA"/>
</dbReference>
<evidence type="ECO:0000256" key="2">
    <source>
        <dbReference type="SAM" id="Phobius"/>
    </source>
</evidence>
<dbReference type="RefSeq" id="WP_141608242.1">
    <property type="nucleotide sequence ID" value="NZ_VIGC02000001.1"/>
</dbReference>
<dbReference type="InterPro" id="IPR037185">
    <property type="entry name" value="EmrE-like"/>
</dbReference>
<feature type="transmembrane region" description="Helical" evidence="2">
    <location>
        <begin position="83"/>
        <end position="103"/>
    </location>
</feature>
<proteinExistence type="inferred from homology"/>
<dbReference type="InParanoid" id="A0A540VMP0"/>
<dbReference type="GO" id="GO:0016020">
    <property type="term" value="C:membrane"/>
    <property type="evidence" value="ECO:0007669"/>
    <property type="project" value="InterPro"/>
</dbReference>
<evidence type="ECO:0000259" key="3">
    <source>
        <dbReference type="Pfam" id="PF00892"/>
    </source>
</evidence>
<organism evidence="4 5">
    <name type="scientific">Litorilinea aerophila</name>
    <dbReference type="NCBI Taxonomy" id="1204385"/>
    <lineage>
        <taxon>Bacteria</taxon>
        <taxon>Bacillati</taxon>
        <taxon>Chloroflexota</taxon>
        <taxon>Caldilineae</taxon>
        <taxon>Caldilineales</taxon>
        <taxon>Caldilineaceae</taxon>
        <taxon>Litorilinea</taxon>
    </lineage>
</organism>
<feature type="transmembrane region" description="Helical" evidence="2">
    <location>
        <begin position="282"/>
        <end position="299"/>
    </location>
</feature>
<feature type="domain" description="EamA" evidence="3">
    <location>
        <begin position="166"/>
        <end position="299"/>
    </location>
</feature>
<dbReference type="PANTHER" id="PTHR22911:SF76">
    <property type="entry name" value="EAMA DOMAIN-CONTAINING PROTEIN"/>
    <property type="match status" value="1"/>
</dbReference>
<keyword evidence="2" id="KW-0812">Transmembrane</keyword>
<gene>
    <name evidence="4" type="ORF">FKZ61_01225</name>
</gene>
<feature type="transmembrane region" description="Helical" evidence="2">
    <location>
        <begin position="25"/>
        <end position="46"/>
    </location>
</feature>
<comment type="similarity">
    <text evidence="1">Belongs to the EamA transporter family.</text>
</comment>
<feature type="domain" description="EamA" evidence="3">
    <location>
        <begin position="24"/>
        <end position="154"/>
    </location>
</feature>
<feature type="transmembrane region" description="Helical" evidence="2">
    <location>
        <begin position="223"/>
        <end position="245"/>
    </location>
</feature>
<keyword evidence="5" id="KW-1185">Reference proteome</keyword>
<feature type="transmembrane region" description="Helical" evidence="2">
    <location>
        <begin position="164"/>
        <end position="183"/>
    </location>
</feature>
<evidence type="ECO:0000256" key="1">
    <source>
        <dbReference type="ARBA" id="ARBA00007362"/>
    </source>
</evidence>
<keyword evidence="2" id="KW-1133">Transmembrane helix</keyword>
<dbReference type="PANTHER" id="PTHR22911">
    <property type="entry name" value="ACYL-MALONYL CONDENSING ENZYME-RELATED"/>
    <property type="match status" value="1"/>
</dbReference>
<keyword evidence="2" id="KW-0472">Membrane</keyword>
<dbReference type="Proteomes" id="UP000317371">
    <property type="component" value="Unassembled WGS sequence"/>
</dbReference>
<evidence type="ECO:0000313" key="4">
    <source>
        <dbReference type="EMBL" id="TQE98029.1"/>
    </source>
</evidence>
<dbReference type="SUPFAM" id="SSF103481">
    <property type="entry name" value="Multidrug resistance efflux transporter EmrE"/>
    <property type="match status" value="2"/>
</dbReference>
<accession>A0A540VMP0</accession>
<protein>
    <submittedName>
        <fullName evidence="4">DMT family transporter</fullName>
    </submittedName>
</protein>
<feature type="transmembrane region" description="Helical" evidence="2">
    <location>
        <begin position="52"/>
        <end position="71"/>
    </location>
</feature>
<comment type="caution">
    <text evidence="4">The sequence shown here is derived from an EMBL/GenBank/DDBJ whole genome shotgun (WGS) entry which is preliminary data.</text>
</comment>
<feature type="transmembrane region" description="Helical" evidence="2">
    <location>
        <begin position="257"/>
        <end position="276"/>
    </location>
</feature>
<reference evidence="4 5" key="1">
    <citation type="submission" date="2019-06" db="EMBL/GenBank/DDBJ databases">
        <title>Genome sequence of Litorilinea aerophila BAA-2444.</title>
        <authorList>
            <person name="Maclea K.S."/>
            <person name="Maurais E.G."/>
            <person name="Iannazzi L.C."/>
        </authorList>
    </citation>
    <scope>NUCLEOTIDE SEQUENCE [LARGE SCALE GENOMIC DNA]</scope>
    <source>
        <strain evidence="4 5">ATCC BAA-2444</strain>
    </source>
</reference>
<dbReference type="InterPro" id="IPR000620">
    <property type="entry name" value="EamA_dom"/>
</dbReference>
<feature type="transmembrane region" description="Helical" evidence="2">
    <location>
        <begin position="109"/>
        <end position="131"/>
    </location>
</feature>
<name>A0A540VMP0_9CHLR</name>
<dbReference type="Pfam" id="PF00892">
    <property type="entry name" value="EamA"/>
    <property type="match status" value="2"/>
</dbReference>
<evidence type="ECO:0000313" key="5">
    <source>
        <dbReference type="Proteomes" id="UP000317371"/>
    </source>
</evidence>
<sequence length="300" mass="32560">MGTRLSGIQSQRGHRALTADERQGILYVVIAVFFFSTSPVLVRWAAASLSSYEITAGRMLCAGGVVLLLAWRLRQRLPGRQDWPRFAGYGLIAALHFGFYIASLEYTTIAHSLAIVYTAPIFVALFSWLFLNERLNRRQWGGTLLTVAGVAFLTGFEPTFDRRMWIGDLLALGSAICFGLYSVAGRSQRDRYPLFAYAGTVYALAGLWLLPAATLHFTPGGYTWQAVASVVALGLFPLGLGHTLYNAALRRVPATAANLIATQEVTGGILLGVLLLHEIPSMTSILGVLITLAGIVLVIL</sequence>
<feature type="transmembrane region" description="Helical" evidence="2">
    <location>
        <begin position="195"/>
        <end position="217"/>
    </location>
</feature>
<feature type="transmembrane region" description="Helical" evidence="2">
    <location>
        <begin position="140"/>
        <end position="158"/>
    </location>
</feature>